<protein>
    <recommendedName>
        <fullName evidence="4">DNA mismatch repair protein MutL</fullName>
    </recommendedName>
</protein>
<dbReference type="SMART" id="SM01340">
    <property type="entry name" value="DNA_mis_repair"/>
    <property type="match status" value="1"/>
</dbReference>
<dbReference type="InterPro" id="IPR002099">
    <property type="entry name" value="MutL/Mlh/PMS"/>
</dbReference>
<dbReference type="RefSeq" id="WP_228352676.1">
    <property type="nucleotide sequence ID" value="NZ_JACEGA010000001.1"/>
</dbReference>
<dbReference type="FunFam" id="3.30.565.10:FF:000003">
    <property type="entry name" value="DNA mismatch repair endonuclease MutL"/>
    <property type="match status" value="1"/>
</dbReference>
<evidence type="ECO:0000256" key="1">
    <source>
        <dbReference type="ARBA" id="ARBA00006082"/>
    </source>
</evidence>
<evidence type="ECO:0000259" key="6">
    <source>
        <dbReference type="SMART" id="SM01340"/>
    </source>
</evidence>
<dbReference type="GO" id="GO:0004519">
    <property type="term" value="F:endonuclease activity"/>
    <property type="evidence" value="ECO:0007669"/>
    <property type="project" value="UniProtKB-KW"/>
</dbReference>
<dbReference type="Gene3D" id="3.30.565.10">
    <property type="entry name" value="Histidine kinase-like ATPase, C-terminal domain"/>
    <property type="match status" value="1"/>
</dbReference>
<accession>A0A839K2S4</accession>
<dbReference type="CDD" id="cd00782">
    <property type="entry name" value="MutL_Trans"/>
    <property type="match status" value="1"/>
</dbReference>
<keyword evidence="7" id="KW-0378">Hydrolase</keyword>
<name>A0A839K2S4_9FIRM</name>
<dbReference type="GO" id="GO:0005524">
    <property type="term" value="F:ATP binding"/>
    <property type="evidence" value="ECO:0007669"/>
    <property type="project" value="InterPro"/>
</dbReference>
<dbReference type="EMBL" id="JACEGA010000001">
    <property type="protein sequence ID" value="MBB2182991.1"/>
    <property type="molecule type" value="Genomic_DNA"/>
</dbReference>
<reference evidence="7 8" key="1">
    <citation type="submission" date="2020-07" db="EMBL/GenBank/DDBJ databases">
        <title>Characterization and genome sequencing of isolate MD1, a novel member within the family Lachnospiraceae.</title>
        <authorList>
            <person name="Rettenmaier R."/>
            <person name="Di Bello L."/>
            <person name="Zinser C."/>
            <person name="Scheitz K."/>
            <person name="Liebl W."/>
            <person name="Zverlov V."/>
        </authorList>
    </citation>
    <scope>NUCLEOTIDE SEQUENCE [LARGE SCALE GENOMIC DNA]</scope>
    <source>
        <strain evidence="7 8">MD1</strain>
    </source>
</reference>
<evidence type="ECO:0000313" key="7">
    <source>
        <dbReference type="EMBL" id="MBB2182991.1"/>
    </source>
</evidence>
<evidence type="ECO:0000256" key="3">
    <source>
        <dbReference type="ARBA" id="ARBA00023204"/>
    </source>
</evidence>
<dbReference type="InterPro" id="IPR013507">
    <property type="entry name" value="DNA_mismatch_S5_2-like"/>
</dbReference>
<comment type="similarity">
    <text evidence="1 4">Belongs to the DNA mismatch repair MutL/HexB family.</text>
</comment>
<dbReference type="InterPro" id="IPR042120">
    <property type="entry name" value="MutL_C_dimsub"/>
</dbReference>
<comment type="function">
    <text evidence="4">This protein is involved in the repair of mismatches in DNA. It is required for dam-dependent methyl-directed DNA mismatch repair. May act as a 'molecular matchmaker', a protein that promotes the formation of a stable complex between two or more DNA-binding proteins in an ATP-dependent manner without itself being part of a final effector complex.</text>
</comment>
<dbReference type="InterPro" id="IPR042121">
    <property type="entry name" value="MutL_C_regsub"/>
</dbReference>
<dbReference type="PROSITE" id="PS00058">
    <property type="entry name" value="DNA_MISMATCH_REPAIR_1"/>
    <property type="match status" value="1"/>
</dbReference>
<dbReference type="PANTHER" id="PTHR10073:SF12">
    <property type="entry name" value="DNA MISMATCH REPAIR PROTEIN MLH1"/>
    <property type="match status" value="1"/>
</dbReference>
<dbReference type="InterPro" id="IPR014762">
    <property type="entry name" value="DNA_mismatch_repair_CS"/>
</dbReference>
<evidence type="ECO:0000313" key="8">
    <source>
        <dbReference type="Proteomes" id="UP000574276"/>
    </source>
</evidence>
<dbReference type="InterPro" id="IPR037198">
    <property type="entry name" value="MutL_C_sf"/>
</dbReference>
<dbReference type="AlphaFoldDB" id="A0A839K2S4"/>
<dbReference type="InterPro" id="IPR036890">
    <property type="entry name" value="HATPase_C_sf"/>
</dbReference>
<dbReference type="Gene3D" id="3.30.230.10">
    <property type="match status" value="1"/>
</dbReference>
<organism evidence="7 8">
    <name type="scientific">Variimorphobacter saccharofermentans</name>
    <dbReference type="NCBI Taxonomy" id="2755051"/>
    <lineage>
        <taxon>Bacteria</taxon>
        <taxon>Bacillati</taxon>
        <taxon>Bacillota</taxon>
        <taxon>Clostridia</taxon>
        <taxon>Lachnospirales</taxon>
        <taxon>Lachnospiraceae</taxon>
        <taxon>Variimorphobacter</taxon>
    </lineage>
</organism>
<dbReference type="Proteomes" id="UP000574276">
    <property type="component" value="Unassembled WGS sequence"/>
</dbReference>
<evidence type="ECO:0000259" key="5">
    <source>
        <dbReference type="SMART" id="SM00853"/>
    </source>
</evidence>
<feature type="domain" description="DNA mismatch repair protein S5" evidence="6">
    <location>
        <begin position="209"/>
        <end position="327"/>
    </location>
</feature>
<dbReference type="Gene3D" id="3.30.1540.20">
    <property type="entry name" value="MutL, C-terminal domain, dimerisation subdomain"/>
    <property type="match status" value="1"/>
</dbReference>
<evidence type="ECO:0000256" key="4">
    <source>
        <dbReference type="HAMAP-Rule" id="MF_00149"/>
    </source>
</evidence>
<dbReference type="GO" id="GO:0030983">
    <property type="term" value="F:mismatched DNA binding"/>
    <property type="evidence" value="ECO:0007669"/>
    <property type="project" value="InterPro"/>
</dbReference>
<dbReference type="SUPFAM" id="SSF54211">
    <property type="entry name" value="Ribosomal protein S5 domain 2-like"/>
    <property type="match status" value="1"/>
</dbReference>
<dbReference type="Pfam" id="PF01119">
    <property type="entry name" value="DNA_mis_repair"/>
    <property type="match status" value="1"/>
</dbReference>
<feature type="domain" description="MutL C-terminal dimerisation" evidence="5">
    <location>
        <begin position="466"/>
        <end position="610"/>
    </location>
</feature>
<dbReference type="InterPro" id="IPR038973">
    <property type="entry name" value="MutL/Mlh/Pms-like"/>
</dbReference>
<dbReference type="Gene3D" id="3.30.1370.100">
    <property type="entry name" value="MutL, C-terminal domain, regulatory subdomain"/>
    <property type="match status" value="1"/>
</dbReference>
<dbReference type="SMART" id="SM00853">
    <property type="entry name" value="MutL_C"/>
    <property type="match status" value="1"/>
</dbReference>
<dbReference type="SUPFAM" id="SSF118116">
    <property type="entry name" value="DNA mismatch repair protein MutL"/>
    <property type="match status" value="1"/>
</dbReference>
<keyword evidence="7" id="KW-0540">Nuclease</keyword>
<dbReference type="Pfam" id="PF08676">
    <property type="entry name" value="MutL_C"/>
    <property type="match status" value="1"/>
</dbReference>
<dbReference type="GO" id="GO:0140664">
    <property type="term" value="F:ATP-dependent DNA damage sensor activity"/>
    <property type="evidence" value="ECO:0007669"/>
    <property type="project" value="InterPro"/>
</dbReference>
<keyword evidence="2 4" id="KW-0227">DNA damage</keyword>
<dbReference type="NCBIfam" id="TIGR00585">
    <property type="entry name" value="mutl"/>
    <property type="match status" value="1"/>
</dbReference>
<dbReference type="InterPro" id="IPR014790">
    <property type="entry name" value="MutL_C"/>
</dbReference>
<keyword evidence="8" id="KW-1185">Reference proteome</keyword>
<dbReference type="InterPro" id="IPR014721">
    <property type="entry name" value="Ribsml_uS5_D2-typ_fold_subgr"/>
</dbReference>
<dbReference type="InterPro" id="IPR020667">
    <property type="entry name" value="DNA_mismatch_repair_MutL"/>
</dbReference>
<evidence type="ECO:0000256" key="2">
    <source>
        <dbReference type="ARBA" id="ARBA00022763"/>
    </source>
</evidence>
<dbReference type="SUPFAM" id="SSF55874">
    <property type="entry name" value="ATPase domain of HSP90 chaperone/DNA topoisomerase II/histidine kinase"/>
    <property type="match status" value="1"/>
</dbReference>
<comment type="caution">
    <text evidence="7">The sequence shown here is derived from an EMBL/GenBank/DDBJ whole genome shotgun (WGS) entry which is preliminary data.</text>
</comment>
<dbReference type="CDD" id="cd16926">
    <property type="entry name" value="HATPase_MutL-MLH-PMS-like"/>
    <property type="match status" value="1"/>
</dbReference>
<keyword evidence="3 4" id="KW-0234">DNA repair</keyword>
<sequence length="654" mass="73904">MSIIHILDEPTINQIAAGEVVERPSAVVKELIENAMDAGATAITAELKDGGLSFIRITDNGAGIPKEDIPLAFLRHATSKIRSAEDLLSITSLGFRGEALSSISAVAQVELITKTPSSLNGYRYLIEGGEEKSLEEIGCPGGTTIIVRNLFYNTPARRKFLKSATTEAGYVSDLMERLMISHPNISFKFILNNQVKLQSSGNNSSRDILYHIYGRDISKELISLEYQSENISISGYIGKPVINRGNRNFENYFINGRYIKSNVITKAIEEAYKPFLMQHKYPFTSIYFEINPSLIDVNVHPQKLEIRLKNSEEVYQTTFHVIRDALSNKEMIPKVKLTAEEEKKEELVRLPEPFEENRRKQFTSSLHGENNVNTISYSSDPKEKTSTQNYVAEQCSYPTSKVLNTSIPAKADTLDEKALNMHRNDESVSNRVPEVLSTTQMNLFEEAETETSVPFLSKQALQEHRIIGQVFQTYWLIEYQKELYIIDQHAAHEKVLYERIMTAARNKTFASQQLLPPIVLTLSLREQEVIKKHEEVLASLGYEIEQFGGNEYSVRAVPADLYGISEKELLLEFIDELAEDFIGKVTDPNSVLERVASLSCKAAVKANHSFTSEEAATLINELLTLENPYHCPHGRPVIISMSQYEMERKFKRIV</sequence>
<dbReference type="HAMAP" id="MF_00149">
    <property type="entry name" value="DNA_mis_repair"/>
    <property type="match status" value="1"/>
</dbReference>
<dbReference type="PANTHER" id="PTHR10073">
    <property type="entry name" value="DNA MISMATCH REPAIR PROTEIN MLH, PMS, MUTL"/>
    <property type="match status" value="1"/>
</dbReference>
<dbReference type="GO" id="GO:0016887">
    <property type="term" value="F:ATP hydrolysis activity"/>
    <property type="evidence" value="ECO:0007669"/>
    <property type="project" value="InterPro"/>
</dbReference>
<dbReference type="InterPro" id="IPR020568">
    <property type="entry name" value="Ribosomal_Su5_D2-typ_SF"/>
</dbReference>
<dbReference type="GO" id="GO:0032300">
    <property type="term" value="C:mismatch repair complex"/>
    <property type="evidence" value="ECO:0007669"/>
    <property type="project" value="InterPro"/>
</dbReference>
<keyword evidence="7" id="KW-0255">Endonuclease</keyword>
<proteinExistence type="inferred from homology"/>
<dbReference type="Pfam" id="PF13589">
    <property type="entry name" value="HATPase_c_3"/>
    <property type="match status" value="1"/>
</dbReference>
<dbReference type="GO" id="GO:0006298">
    <property type="term" value="P:mismatch repair"/>
    <property type="evidence" value="ECO:0007669"/>
    <property type="project" value="UniProtKB-UniRule"/>
</dbReference>
<gene>
    <name evidence="4 7" type="primary">mutL</name>
    <name evidence="7" type="ORF">H0486_08885</name>
</gene>